<accession>A0ABM0MNJ9</accession>
<reference evidence="14" key="1">
    <citation type="submission" date="2025-08" db="UniProtKB">
        <authorList>
            <consortium name="RefSeq"/>
        </authorList>
    </citation>
    <scope>IDENTIFICATION</scope>
    <source>
        <tissue evidence="14">Testes</tissue>
    </source>
</reference>
<evidence type="ECO:0000256" key="11">
    <source>
        <dbReference type="ARBA" id="ARBA00032711"/>
    </source>
</evidence>
<comment type="similarity">
    <text evidence="2">Belongs to the USE1 family.</text>
</comment>
<keyword evidence="13" id="KW-1185">Reference proteome</keyword>
<dbReference type="InterPro" id="IPR019150">
    <property type="entry name" value="Vesicle_transport_protein_Use1"/>
</dbReference>
<protein>
    <recommendedName>
        <fullName evidence="3">Vesicle transport protein USE1</fullName>
    </recommendedName>
    <alternativeName>
        <fullName evidence="11">USE1-like protein</fullName>
    </alternativeName>
</protein>
<evidence type="ECO:0000313" key="13">
    <source>
        <dbReference type="Proteomes" id="UP000694865"/>
    </source>
</evidence>
<evidence type="ECO:0000256" key="4">
    <source>
        <dbReference type="ARBA" id="ARBA00022448"/>
    </source>
</evidence>
<evidence type="ECO:0000256" key="5">
    <source>
        <dbReference type="ARBA" id="ARBA00022692"/>
    </source>
</evidence>
<name>A0ABM0MNJ9_SACKO</name>
<evidence type="ECO:0000256" key="1">
    <source>
        <dbReference type="ARBA" id="ARBA00004163"/>
    </source>
</evidence>
<organism evidence="13 14">
    <name type="scientific">Saccoglossus kowalevskii</name>
    <name type="common">Acorn worm</name>
    <dbReference type="NCBI Taxonomy" id="10224"/>
    <lineage>
        <taxon>Eukaryota</taxon>
        <taxon>Metazoa</taxon>
        <taxon>Hemichordata</taxon>
        <taxon>Enteropneusta</taxon>
        <taxon>Harrimaniidae</taxon>
        <taxon>Saccoglossus</taxon>
    </lineage>
</organism>
<dbReference type="PANTHER" id="PTHR13050:SF7">
    <property type="entry name" value="VESICLE TRANSPORT PROTEIN USE1"/>
    <property type="match status" value="1"/>
</dbReference>
<dbReference type="Proteomes" id="UP000694865">
    <property type="component" value="Unplaced"/>
</dbReference>
<keyword evidence="4" id="KW-0813">Transport</keyword>
<sequence length="219" mass="25415">MASRLETNLQRLLSRCEVMAAERRHSDWRLEKFKQLLDNIAAKCLITKTSMNIRRTRKKKRTFTSAQCTIMKIELERLASKPTPEIMQEYTKKIEFLRGLIATEKLTCASDKAMASQLLTPGKTITLPDTSSASSVTTKELHLQAASRYTNEMRDELLGRLGDTTRLADINYDKLDVESKRLEAHTKKACNWWVWIMMAIVCLTFVWMIMFIRMFPKRS</sequence>
<dbReference type="Pfam" id="PF09753">
    <property type="entry name" value="Use1"/>
    <property type="match status" value="2"/>
</dbReference>
<evidence type="ECO:0000256" key="6">
    <source>
        <dbReference type="ARBA" id="ARBA00022824"/>
    </source>
</evidence>
<keyword evidence="9 12" id="KW-1133">Transmembrane helix</keyword>
<evidence type="ECO:0000313" key="14">
    <source>
        <dbReference type="RefSeq" id="XP_006821590.1"/>
    </source>
</evidence>
<keyword evidence="5 12" id="KW-0812">Transmembrane</keyword>
<keyword evidence="8" id="KW-0653">Protein transport</keyword>
<evidence type="ECO:0000256" key="2">
    <source>
        <dbReference type="ARBA" id="ARBA00007891"/>
    </source>
</evidence>
<feature type="transmembrane region" description="Helical" evidence="12">
    <location>
        <begin position="192"/>
        <end position="212"/>
    </location>
</feature>
<keyword evidence="7" id="KW-0931">ER-Golgi transport</keyword>
<keyword evidence="10 12" id="KW-0472">Membrane</keyword>
<proteinExistence type="inferred from homology"/>
<evidence type="ECO:0000256" key="10">
    <source>
        <dbReference type="ARBA" id="ARBA00023136"/>
    </source>
</evidence>
<dbReference type="GeneID" id="102802069"/>
<dbReference type="PANTHER" id="PTHR13050">
    <property type="entry name" value="USE1-LIKE PROTEIN"/>
    <property type="match status" value="1"/>
</dbReference>
<gene>
    <name evidence="14" type="primary">LOC102802069</name>
</gene>
<keyword evidence="6" id="KW-0256">Endoplasmic reticulum</keyword>
<evidence type="ECO:0000256" key="9">
    <source>
        <dbReference type="ARBA" id="ARBA00022989"/>
    </source>
</evidence>
<comment type="subcellular location">
    <subcellularLocation>
        <location evidence="1">Endoplasmic reticulum membrane</location>
        <topology evidence="1">Single-pass type IV membrane protein</topology>
    </subcellularLocation>
</comment>
<evidence type="ECO:0000256" key="3">
    <source>
        <dbReference type="ARBA" id="ARBA00015843"/>
    </source>
</evidence>
<dbReference type="RefSeq" id="XP_006821590.1">
    <property type="nucleotide sequence ID" value="XM_006821527.1"/>
</dbReference>
<evidence type="ECO:0000256" key="7">
    <source>
        <dbReference type="ARBA" id="ARBA00022892"/>
    </source>
</evidence>
<evidence type="ECO:0000256" key="8">
    <source>
        <dbReference type="ARBA" id="ARBA00022927"/>
    </source>
</evidence>
<evidence type="ECO:0000256" key="12">
    <source>
        <dbReference type="SAM" id="Phobius"/>
    </source>
</evidence>